<evidence type="ECO:0000259" key="1">
    <source>
        <dbReference type="Pfam" id="PF24840"/>
    </source>
</evidence>
<dbReference type="PANTHER" id="PTHR35393">
    <property type="entry name" value="CHROMOSOME 1, WHOLE GENOME SHOTGUN SEQUENCE"/>
    <property type="match status" value="1"/>
</dbReference>
<dbReference type="Proteomes" id="UP001633002">
    <property type="component" value="Unassembled WGS sequence"/>
</dbReference>
<keyword evidence="3" id="KW-1185">Reference proteome</keyword>
<comment type="caution">
    <text evidence="2">The sequence shown here is derived from an EMBL/GenBank/DDBJ whole genome shotgun (WGS) entry which is preliminary data.</text>
</comment>
<evidence type="ECO:0000313" key="3">
    <source>
        <dbReference type="Proteomes" id="UP001633002"/>
    </source>
</evidence>
<dbReference type="Pfam" id="PF24840">
    <property type="entry name" value="NTF2_SigF"/>
    <property type="match status" value="1"/>
</dbReference>
<dbReference type="AlphaFoldDB" id="A0ABD3GDB0"/>
<gene>
    <name evidence="2" type="ORF">R1sor_026589</name>
</gene>
<dbReference type="InterPro" id="IPR057514">
    <property type="entry name" value="NTF2_SigF"/>
</dbReference>
<feature type="domain" description="SigF-like NTF2-like" evidence="1">
    <location>
        <begin position="1"/>
        <end position="137"/>
    </location>
</feature>
<reference evidence="2 3" key="1">
    <citation type="submission" date="2024-09" db="EMBL/GenBank/DDBJ databases">
        <title>Chromosome-scale assembly of Riccia sorocarpa.</title>
        <authorList>
            <person name="Paukszto L."/>
        </authorList>
    </citation>
    <scope>NUCLEOTIDE SEQUENCE [LARGE SCALE GENOMIC DNA]</scope>
    <source>
        <strain evidence="2">LP-2024</strain>
        <tissue evidence="2">Aerial parts of the thallus</tissue>
    </source>
</reference>
<protein>
    <recommendedName>
        <fullName evidence="1">SigF-like NTF2-like domain-containing protein</fullName>
    </recommendedName>
</protein>
<evidence type="ECO:0000313" key="2">
    <source>
        <dbReference type="EMBL" id="KAL3676641.1"/>
    </source>
</evidence>
<name>A0ABD3GDB0_9MARC</name>
<accession>A0ABD3GDB0</accession>
<proteinExistence type="predicted"/>
<dbReference type="PANTHER" id="PTHR35393:SF1">
    <property type="entry name" value="SNOAL-LIKE DOMAIN-CONTAINING PROTEIN"/>
    <property type="match status" value="1"/>
</dbReference>
<sequence length="210" mass="25158">MEDPEREVPLMWKKLFRRPTFKGMGDTLRQYFTEDVAYYHELIYVAPKGGIRKYTLFFQFMLFFMNYQDVLIHDVVYDNKENLMAIRMTVRANPWIFLWRTNNIKFLTELEFRDVKDENTGKVLKKIKVQRDYYIRAPGVQLIPIIGEIYDSDQLRYFLVEGTASIYRFINGAYHLLVPAILREAVFEFWRVFLQVPLTEHVVPVHKIVG</sequence>
<dbReference type="EMBL" id="JBJQOH010000008">
    <property type="protein sequence ID" value="KAL3676641.1"/>
    <property type="molecule type" value="Genomic_DNA"/>
</dbReference>
<organism evidence="2 3">
    <name type="scientific">Riccia sorocarpa</name>
    <dbReference type="NCBI Taxonomy" id="122646"/>
    <lineage>
        <taxon>Eukaryota</taxon>
        <taxon>Viridiplantae</taxon>
        <taxon>Streptophyta</taxon>
        <taxon>Embryophyta</taxon>
        <taxon>Marchantiophyta</taxon>
        <taxon>Marchantiopsida</taxon>
        <taxon>Marchantiidae</taxon>
        <taxon>Marchantiales</taxon>
        <taxon>Ricciaceae</taxon>
        <taxon>Riccia</taxon>
    </lineage>
</organism>